<keyword evidence="1" id="KW-0812">Transmembrane</keyword>
<dbReference type="InterPro" id="IPR018392">
    <property type="entry name" value="LysM"/>
</dbReference>
<dbReference type="InterPro" id="IPR016047">
    <property type="entry name" value="M23ase_b-sheet_dom"/>
</dbReference>
<evidence type="ECO:0000256" key="1">
    <source>
        <dbReference type="SAM" id="Phobius"/>
    </source>
</evidence>
<dbReference type="RefSeq" id="WP_120104070.1">
    <property type="nucleotide sequence ID" value="NZ_CP028884.1"/>
</dbReference>
<keyword evidence="4" id="KW-1185">Reference proteome</keyword>
<dbReference type="Pfam" id="PF01476">
    <property type="entry name" value="LysM"/>
    <property type="match status" value="2"/>
</dbReference>
<feature type="domain" description="LysM" evidence="2">
    <location>
        <begin position="180"/>
        <end position="224"/>
    </location>
</feature>
<name>A0A386PN21_9SPIR</name>
<dbReference type="CDD" id="cd00118">
    <property type="entry name" value="LysM"/>
    <property type="match status" value="2"/>
</dbReference>
<organism evidence="3 4">
    <name type="scientific">Borrelia turcica IST7</name>
    <dbReference type="NCBI Taxonomy" id="1104446"/>
    <lineage>
        <taxon>Bacteria</taxon>
        <taxon>Pseudomonadati</taxon>
        <taxon>Spirochaetota</taxon>
        <taxon>Spirochaetia</taxon>
        <taxon>Spirochaetales</taxon>
        <taxon>Borreliaceae</taxon>
        <taxon>Borrelia</taxon>
    </lineage>
</organism>
<protein>
    <submittedName>
        <fullName evidence="3">M23 family peptidase</fullName>
    </submittedName>
</protein>
<dbReference type="SUPFAM" id="SSF54106">
    <property type="entry name" value="LysM domain"/>
    <property type="match status" value="2"/>
</dbReference>
<dbReference type="AlphaFoldDB" id="A0A386PN21"/>
<dbReference type="SMART" id="SM00257">
    <property type="entry name" value="LysM"/>
    <property type="match status" value="2"/>
</dbReference>
<dbReference type="InterPro" id="IPR036779">
    <property type="entry name" value="LysM_dom_sf"/>
</dbReference>
<dbReference type="GO" id="GO:0004222">
    <property type="term" value="F:metalloendopeptidase activity"/>
    <property type="evidence" value="ECO:0007669"/>
    <property type="project" value="TreeGrafter"/>
</dbReference>
<dbReference type="EMBL" id="CP028884">
    <property type="protein sequence ID" value="AYE36150.1"/>
    <property type="molecule type" value="Genomic_DNA"/>
</dbReference>
<dbReference type="InterPro" id="IPR050570">
    <property type="entry name" value="Cell_wall_metabolism_enzyme"/>
</dbReference>
<dbReference type="CDD" id="cd12797">
    <property type="entry name" value="M23_peptidase"/>
    <property type="match status" value="1"/>
</dbReference>
<dbReference type="PROSITE" id="PS51782">
    <property type="entry name" value="LYSM"/>
    <property type="match status" value="2"/>
</dbReference>
<dbReference type="InterPro" id="IPR011055">
    <property type="entry name" value="Dup_hybrid_motif"/>
</dbReference>
<dbReference type="Pfam" id="PF01551">
    <property type="entry name" value="Peptidase_M23"/>
    <property type="match status" value="1"/>
</dbReference>
<keyword evidence="1" id="KW-0472">Membrane</keyword>
<sequence>MIIPKKGQNLGKRNKNFLFSKTTKGDFELKDFSNIANLSRKKSNKSFRFMNFFKKPFYIIKLFFNLVKYRTINIKRYKYQYSYKHVGLKLENPFSVSLGFNFIFRLNALIFVLILVFYLDIFSYYGSYIFLNRLSFPKDYFIDTFLYYSDQDFNQINNDIFAANGDNYEGLKKPLILKVVEHKIKPGETLSHVASRYNITSETLISYNNIKDVRNIRPNLVINVPNMKGILYTVERNDSLSSIAKKYNTSKVDILDANNLDNEVLSLGQKLFIPGGRMPKETLRDALGETFLFPTQGVITSGYGYRPDPFTRVISFHNGIDIANAANTPIVAAKEGIVVTTGFNAGGYGKYIVISHNHGFQTLYAHLGSFAVKVGQRVSRGQVIGHMGSTGYSTGNHLHFTIFKNGKTENPMKYLR</sequence>
<keyword evidence="1" id="KW-1133">Transmembrane helix</keyword>
<dbReference type="KEGG" id="btur:DB313_01355"/>
<evidence type="ECO:0000313" key="3">
    <source>
        <dbReference type="EMBL" id="AYE36150.1"/>
    </source>
</evidence>
<evidence type="ECO:0000259" key="2">
    <source>
        <dbReference type="PROSITE" id="PS51782"/>
    </source>
</evidence>
<dbReference type="SUPFAM" id="SSF51261">
    <property type="entry name" value="Duplicated hybrid motif"/>
    <property type="match status" value="1"/>
</dbReference>
<feature type="domain" description="LysM" evidence="2">
    <location>
        <begin position="230"/>
        <end position="273"/>
    </location>
</feature>
<accession>A0A386PN21</accession>
<dbReference type="Proteomes" id="UP000275571">
    <property type="component" value="Chromosome"/>
</dbReference>
<proteinExistence type="predicted"/>
<dbReference type="OrthoDB" id="305469at2"/>
<evidence type="ECO:0000313" key="4">
    <source>
        <dbReference type="Proteomes" id="UP000275571"/>
    </source>
</evidence>
<dbReference type="PANTHER" id="PTHR21666:SF270">
    <property type="entry name" value="MUREIN HYDROLASE ACTIVATOR ENVC"/>
    <property type="match status" value="1"/>
</dbReference>
<gene>
    <name evidence="3" type="ORF">DB313_01355</name>
</gene>
<dbReference type="PANTHER" id="PTHR21666">
    <property type="entry name" value="PEPTIDASE-RELATED"/>
    <property type="match status" value="1"/>
</dbReference>
<reference evidence="3 4" key="1">
    <citation type="journal article" date="2018" name="Infect. Genet. Evol.">
        <title>Genome-wide analysis of Borrelia turcica and 'Candidatus Borrelia tachyglossi' shows relapsing fever-like genomes with unique genomic links to Lyme disease Borrelia.</title>
        <authorList>
            <person name="Gofton A.W."/>
            <person name="Margos G."/>
            <person name="Fingerle V."/>
            <person name="Hepner S."/>
            <person name="Loh S.M."/>
            <person name="Ryan U."/>
            <person name="Irwin P."/>
            <person name="Oskam C.L."/>
        </authorList>
    </citation>
    <scope>NUCLEOTIDE SEQUENCE [LARGE SCALE GENOMIC DNA]</scope>
    <source>
        <strain evidence="3 4">IST7</strain>
    </source>
</reference>
<feature type="transmembrane region" description="Helical" evidence="1">
    <location>
        <begin position="108"/>
        <end position="131"/>
    </location>
</feature>
<dbReference type="Gene3D" id="2.70.70.10">
    <property type="entry name" value="Glucose Permease (Domain IIA)"/>
    <property type="match status" value="1"/>
</dbReference>
<dbReference type="Gene3D" id="3.10.350.10">
    <property type="entry name" value="LysM domain"/>
    <property type="match status" value="2"/>
</dbReference>